<keyword evidence="1" id="KW-0732">Signal</keyword>
<comment type="caution">
    <text evidence="2">The sequence shown here is derived from an EMBL/GenBank/DDBJ whole genome shotgun (WGS) entry which is preliminary data.</text>
</comment>
<feature type="chain" id="PRO_5008897429" description="Secreted protein" evidence="1">
    <location>
        <begin position="17"/>
        <end position="130"/>
    </location>
</feature>
<keyword evidence="3" id="KW-1185">Reference proteome</keyword>
<feature type="signal peptide" evidence="1">
    <location>
        <begin position="1"/>
        <end position="16"/>
    </location>
</feature>
<gene>
    <name evidence="2" type="primary">RvY_03662-1</name>
    <name evidence="2" type="synonym">RvY_03662.1</name>
    <name evidence="2" type="ORF">RvY_03662</name>
</gene>
<evidence type="ECO:0000256" key="1">
    <source>
        <dbReference type="SAM" id="SignalP"/>
    </source>
</evidence>
<organism evidence="2 3">
    <name type="scientific">Ramazzottius varieornatus</name>
    <name type="common">Water bear</name>
    <name type="synonym">Tardigrade</name>
    <dbReference type="NCBI Taxonomy" id="947166"/>
    <lineage>
        <taxon>Eukaryota</taxon>
        <taxon>Metazoa</taxon>
        <taxon>Ecdysozoa</taxon>
        <taxon>Tardigrada</taxon>
        <taxon>Eutardigrada</taxon>
        <taxon>Parachela</taxon>
        <taxon>Hypsibioidea</taxon>
        <taxon>Ramazzottiidae</taxon>
        <taxon>Ramazzottius</taxon>
    </lineage>
</organism>
<proteinExistence type="predicted"/>
<accession>A0A1D1UNW8</accession>
<sequence length="130" mass="14500">MAECLPFLLILTSSNSVDLVVLEGQARVDFVLVDVIQQTVQIQASQRHGHISLGCQQRILTVAEGSQVFLRVPVSQLQTLRFTFPFKGHLFHRQTHSDRTQRRIVVDGLDGVDGRQDGMLSSMSGAERVE</sequence>
<reference evidence="2 3" key="1">
    <citation type="journal article" date="2016" name="Nat. Commun.">
        <title>Extremotolerant tardigrade genome and improved radiotolerance of human cultured cells by tardigrade-unique protein.</title>
        <authorList>
            <person name="Hashimoto T."/>
            <person name="Horikawa D.D."/>
            <person name="Saito Y."/>
            <person name="Kuwahara H."/>
            <person name="Kozuka-Hata H."/>
            <person name="Shin-I T."/>
            <person name="Minakuchi Y."/>
            <person name="Ohishi K."/>
            <person name="Motoyama A."/>
            <person name="Aizu T."/>
            <person name="Enomoto A."/>
            <person name="Kondo K."/>
            <person name="Tanaka S."/>
            <person name="Hara Y."/>
            <person name="Koshikawa S."/>
            <person name="Sagara H."/>
            <person name="Miura T."/>
            <person name="Yokobori S."/>
            <person name="Miyagawa K."/>
            <person name="Suzuki Y."/>
            <person name="Kubo T."/>
            <person name="Oyama M."/>
            <person name="Kohara Y."/>
            <person name="Fujiyama A."/>
            <person name="Arakawa K."/>
            <person name="Katayama T."/>
            <person name="Toyoda A."/>
            <person name="Kunieda T."/>
        </authorList>
    </citation>
    <scope>NUCLEOTIDE SEQUENCE [LARGE SCALE GENOMIC DNA]</scope>
    <source>
        <strain evidence="2 3">YOKOZUNA-1</strain>
    </source>
</reference>
<dbReference type="Proteomes" id="UP000186922">
    <property type="component" value="Unassembled WGS sequence"/>
</dbReference>
<dbReference type="AlphaFoldDB" id="A0A1D1UNW8"/>
<dbReference type="EMBL" id="BDGG01000002">
    <property type="protein sequence ID" value="GAU91404.1"/>
    <property type="molecule type" value="Genomic_DNA"/>
</dbReference>
<evidence type="ECO:0008006" key="4">
    <source>
        <dbReference type="Google" id="ProtNLM"/>
    </source>
</evidence>
<evidence type="ECO:0000313" key="2">
    <source>
        <dbReference type="EMBL" id="GAU91404.1"/>
    </source>
</evidence>
<name>A0A1D1UNW8_RAMVA</name>
<evidence type="ECO:0000313" key="3">
    <source>
        <dbReference type="Proteomes" id="UP000186922"/>
    </source>
</evidence>
<protein>
    <recommendedName>
        <fullName evidence="4">Secreted protein</fullName>
    </recommendedName>
</protein>